<dbReference type="SUPFAM" id="SSF54160">
    <property type="entry name" value="Chromo domain-like"/>
    <property type="match status" value="1"/>
</dbReference>
<evidence type="ECO:0000313" key="2">
    <source>
        <dbReference type="EMBL" id="KAD5961140.1"/>
    </source>
</evidence>
<protein>
    <recommendedName>
        <fullName evidence="1">Chromo domain-containing protein</fullName>
    </recommendedName>
</protein>
<dbReference type="OrthoDB" id="5554229at2759"/>
<dbReference type="Pfam" id="PF00385">
    <property type="entry name" value="Chromo"/>
    <property type="match status" value="1"/>
</dbReference>
<gene>
    <name evidence="2" type="ORF">E3N88_12613</name>
</gene>
<keyword evidence="3" id="KW-1185">Reference proteome</keyword>
<dbReference type="InterPro" id="IPR023780">
    <property type="entry name" value="Chromo_domain"/>
</dbReference>
<name>A0A5N6P828_9ASTR</name>
<proteinExistence type="predicted"/>
<evidence type="ECO:0000259" key="1">
    <source>
        <dbReference type="PROSITE" id="PS50013"/>
    </source>
</evidence>
<dbReference type="Proteomes" id="UP000326396">
    <property type="component" value="Linkage Group LG14"/>
</dbReference>
<dbReference type="InterPro" id="IPR056924">
    <property type="entry name" value="SH3_Tf2-1"/>
</dbReference>
<comment type="caution">
    <text evidence="2">The sequence shown here is derived from an EMBL/GenBank/DDBJ whole genome shotgun (WGS) entry which is preliminary data.</text>
</comment>
<reference evidence="2 3" key="1">
    <citation type="submission" date="2019-05" db="EMBL/GenBank/DDBJ databases">
        <title>Mikania micrantha, genome provides insights into the molecular mechanism of rapid growth.</title>
        <authorList>
            <person name="Liu B."/>
        </authorList>
    </citation>
    <scope>NUCLEOTIDE SEQUENCE [LARGE SCALE GENOMIC DNA]</scope>
    <source>
        <strain evidence="2">NLD-2019</strain>
        <tissue evidence="2">Leaf</tissue>
    </source>
</reference>
<dbReference type="AlphaFoldDB" id="A0A5N6P828"/>
<dbReference type="PROSITE" id="PS50013">
    <property type="entry name" value="CHROMO_2"/>
    <property type="match status" value="1"/>
</dbReference>
<feature type="domain" description="Chromo" evidence="1">
    <location>
        <begin position="136"/>
        <end position="188"/>
    </location>
</feature>
<evidence type="ECO:0000313" key="3">
    <source>
        <dbReference type="Proteomes" id="UP000326396"/>
    </source>
</evidence>
<accession>A0A5N6P828</accession>
<organism evidence="2 3">
    <name type="scientific">Mikania micrantha</name>
    <name type="common">bitter vine</name>
    <dbReference type="NCBI Taxonomy" id="192012"/>
    <lineage>
        <taxon>Eukaryota</taxon>
        <taxon>Viridiplantae</taxon>
        <taxon>Streptophyta</taxon>
        <taxon>Embryophyta</taxon>
        <taxon>Tracheophyta</taxon>
        <taxon>Spermatophyta</taxon>
        <taxon>Magnoliopsida</taxon>
        <taxon>eudicotyledons</taxon>
        <taxon>Gunneridae</taxon>
        <taxon>Pentapetalae</taxon>
        <taxon>asterids</taxon>
        <taxon>campanulids</taxon>
        <taxon>Asterales</taxon>
        <taxon>Asteraceae</taxon>
        <taxon>Asteroideae</taxon>
        <taxon>Heliantheae alliance</taxon>
        <taxon>Eupatorieae</taxon>
        <taxon>Mikania</taxon>
    </lineage>
</organism>
<dbReference type="SMART" id="SM00298">
    <property type="entry name" value="CHROMO"/>
    <property type="match status" value="1"/>
</dbReference>
<dbReference type="PANTHER" id="PTHR46148">
    <property type="entry name" value="CHROMO DOMAIN-CONTAINING PROTEIN"/>
    <property type="match status" value="1"/>
</dbReference>
<sequence length="288" mass="33378">MGETPNAALESQLITRDDMLRLLKANLQKAQDRMKVQADLKRREISFEVGDYVFLKLQPYRQRSLAKRRYEKLSPRFFGPYKIKRKVGSVAYELDLPSDARIHPVFHVSLLKPVRGQIPAGDVPTLPISEDWEYDLQPHKVLSFRWVTEAGVRVLELLIEWKNRPVEEATWEPYDLLAKQFPQFRLEFKSHFGEGCIDTNPVRVYTRKKKKKDADVTLEQLELVWDQVLAGSSFAFSMLCFVCSLGENQVFCIVEVVSGVLPMFKMTSYDGRYRNKMPTTKRGDALII</sequence>
<dbReference type="Pfam" id="PF24626">
    <property type="entry name" value="SH3_Tf2-1"/>
    <property type="match status" value="1"/>
</dbReference>
<dbReference type="EMBL" id="SZYD01000006">
    <property type="protein sequence ID" value="KAD5961140.1"/>
    <property type="molecule type" value="Genomic_DNA"/>
</dbReference>
<dbReference type="InterPro" id="IPR016197">
    <property type="entry name" value="Chromo-like_dom_sf"/>
</dbReference>
<dbReference type="Gene3D" id="2.40.50.40">
    <property type="match status" value="1"/>
</dbReference>
<dbReference type="InterPro" id="IPR000953">
    <property type="entry name" value="Chromo/chromo_shadow_dom"/>
</dbReference>
<dbReference type="PANTHER" id="PTHR46148:SF52">
    <property type="entry name" value="OS04G0603800 PROTEIN"/>
    <property type="match status" value="1"/>
</dbReference>